<feature type="region of interest" description="Disordered" evidence="1">
    <location>
        <begin position="63"/>
        <end position="83"/>
    </location>
</feature>
<dbReference type="RefSeq" id="WP_078073437.1">
    <property type="nucleotide sequence ID" value="NZ_CP018047.1"/>
</dbReference>
<dbReference type="OrthoDB" id="3405463at2"/>
<dbReference type="AlphaFoldDB" id="A0A1U9QL13"/>
<dbReference type="Proteomes" id="UP000189677">
    <property type="component" value="Chromosome"/>
</dbReference>
<dbReference type="EMBL" id="CP018047">
    <property type="protein sequence ID" value="AQU64966.1"/>
    <property type="molecule type" value="Genomic_DNA"/>
</dbReference>
<evidence type="ECO:0000313" key="2">
    <source>
        <dbReference type="EMBL" id="AQU64966.1"/>
    </source>
</evidence>
<protein>
    <submittedName>
        <fullName evidence="2">Uncharacterized protein</fullName>
    </submittedName>
</protein>
<reference evidence="2 3" key="1">
    <citation type="submission" date="2016-11" db="EMBL/GenBank/DDBJ databases">
        <title>Complete genome sequence of Streptomyces niveus SCSIO 3406.</title>
        <authorList>
            <person name="Zhu Q."/>
            <person name="Cheng W."/>
            <person name="Song Y."/>
            <person name="Li Q."/>
            <person name="Ju J."/>
        </authorList>
    </citation>
    <scope>NUCLEOTIDE SEQUENCE [LARGE SCALE GENOMIC DNA]</scope>
    <source>
        <strain evidence="2 3">SCSIO 3406</strain>
    </source>
</reference>
<dbReference type="KEGG" id="snw:BBN63_00465"/>
<proteinExistence type="predicted"/>
<name>A0A1U9QL13_STRNV</name>
<keyword evidence="3" id="KW-1185">Reference proteome</keyword>
<evidence type="ECO:0000313" key="3">
    <source>
        <dbReference type="Proteomes" id="UP000189677"/>
    </source>
</evidence>
<organism evidence="2 3">
    <name type="scientific">Streptomyces niveus</name>
    <name type="common">Streptomyces spheroides</name>
    <dbReference type="NCBI Taxonomy" id="193462"/>
    <lineage>
        <taxon>Bacteria</taxon>
        <taxon>Bacillati</taxon>
        <taxon>Actinomycetota</taxon>
        <taxon>Actinomycetes</taxon>
        <taxon>Kitasatosporales</taxon>
        <taxon>Streptomycetaceae</taxon>
        <taxon>Streptomyces</taxon>
    </lineage>
</organism>
<sequence length="83" mass="9269">MSRARQALLLGRHLTEVTCVEATLEYVRGAKWSMRTGPTAALRDAHTPGRGLAGHRLTEMRPAVPAQRKARREYTNRVSTLTL</sequence>
<evidence type="ECO:0000256" key="1">
    <source>
        <dbReference type="SAM" id="MobiDB-lite"/>
    </source>
</evidence>
<accession>A0A1U9QL13</accession>
<gene>
    <name evidence="2" type="ORF">BBN63_00465</name>
</gene>